<keyword evidence="3" id="KW-0255">Endonuclease</keyword>
<dbReference type="InterPro" id="IPR051916">
    <property type="entry name" value="GPI-anchor_lipid_remodeler"/>
</dbReference>
<keyword evidence="3" id="KW-0378">Hydrolase</keyword>
<dbReference type="GO" id="GO:0004527">
    <property type="term" value="F:exonuclease activity"/>
    <property type="evidence" value="ECO:0007669"/>
    <property type="project" value="UniProtKB-KW"/>
</dbReference>
<feature type="chain" id="PRO_5004113161" evidence="1">
    <location>
        <begin position="27"/>
        <end position="295"/>
    </location>
</feature>
<sequence>MFRNPPVKNFLLLSSAATLAAGSVVAATGAATAAPVMNGDLDDDIRVMSFNVHHGADGQDVLDLERIAQDIEASDSDIIGLQEVDNHWSSRSDFVDQAAWLADRLGMHYSYAANLDRDPVDGQPERRQYGTAILSEYPILDSENHLLTSIEYAERPTEQRGLLEAVINVDGSHINFYNTHLDHQRSEQRQSQVKEILAIADDSDRPSVLVGDLNAIPSSPEMQDILTEFTDTFAQLGQDEDFTYPVGEPDRRIDYILTHGDVEVEAAEVIRTMSSDHLPVIADLDVDQAPNGLRK</sequence>
<feature type="domain" description="Endonuclease/exonuclease/phosphatase" evidence="2">
    <location>
        <begin position="48"/>
        <end position="277"/>
    </location>
</feature>
<dbReference type="GO" id="GO:0004519">
    <property type="term" value="F:endonuclease activity"/>
    <property type="evidence" value="ECO:0007669"/>
    <property type="project" value="UniProtKB-KW"/>
</dbReference>
<dbReference type="InterPro" id="IPR036691">
    <property type="entry name" value="Endo/exonu/phosph_ase_sf"/>
</dbReference>
<proteinExistence type="predicted"/>
<accession>N1V9S7</accession>
<evidence type="ECO:0000259" key="2">
    <source>
        <dbReference type="Pfam" id="PF03372"/>
    </source>
</evidence>
<dbReference type="RefSeq" id="WP_005268063.1">
    <property type="nucleotide sequence ID" value="NZ_ANPE02000088.1"/>
</dbReference>
<dbReference type="GO" id="GO:0006506">
    <property type="term" value="P:GPI anchor biosynthetic process"/>
    <property type="evidence" value="ECO:0007669"/>
    <property type="project" value="TreeGrafter"/>
</dbReference>
<dbReference type="PANTHER" id="PTHR14859:SF15">
    <property type="entry name" value="ENDONUCLEASE_EXONUCLEASE_PHOSPHATASE DOMAIN-CONTAINING PROTEIN"/>
    <property type="match status" value="1"/>
</dbReference>
<feature type="signal peptide" evidence="1">
    <location>
        <begin position="1"/>
        <end position="26"/>
    </location>
</feature>
<dbReference type="PANTHER" id="PTHR14859">
    <property type="entry name" value="CALCOFLUOR WHITE HYPERSENSITIVE PROTEIN PRECURSOR"/>
    <property type="match status" value="1"/>
</dbReference>
<keyword evidence="4" id="KW-1185">Reference proteome</keyword>
<evidence type="ECO:0000313" key="4">
    <source>
        <dbReference type="Proteomes" id="UP000010729"/>
    </source>
</evidence>
<gene>
    <name evidence="3" type="ORF">D477_006416</name>
</gene>
<dbReference type="InterPro" id="IPR005135">
    <property type="entry name" value="Endo/exonuclease/phosphatase"/>
</dbReference>
<comment type="caution">
    <text evidence="3">The sequence shown here is derived from an EMBL/GenBank/DDBJ whole genome shotgun (WGS) entry which is preliminary data.</text>
</comment>
<dbReference type="AlphaFoldDB" id="N1V9S7"/>
<evidence type="ECO:0000313" key="3">
    <source>
        <dbReference type="EMBL" id="EMY35043.1"/>
    </source>
</evidence>
<dbReference type="Gene3D" id="3.60.10.10">
    <property type="entry name" value="Endonuclease/exonuclease/phosphatase"/>
    <property type="match status" value="1"/>
</dbReference>
<protein>
    <submittedName>
        <fullName evidence="3">Endonuclease/exonuclease/phosphatase</fullName>
    </submittedName>
</protein>
<organism evidence="3 4">
    <name type="scientific">Arthrobacter crystallopoietes BAB-32</name>
    <dbReference type="NCBI Taxonomy" id="1246476"/>
    <lineage>
        <taxon>Bacteria</taxon>
        <taxon>Bacillati</taxon>
        <taxon>Actinomycetota</taxon>
        <taxon>Actinomycetes</taxon>
        <taxon>Micrococcales</taxon>
        <taxon>Micrococcaceae</taxon>
        <taxon>Crystallibacter</taxon>
    </lineage>
</organism>
<keyword evidence="1" id="KW-0732">Signal</keyword>
<dbReference type="Proteomes" id="UP000010729">
    <property type="component" value="Unassembled WGS sequence"/>
</dbReference>
<dbReference type="Pfam" id="PF03372">
    <property type="entry name" value="Exo_endo_phos"/>
    <property type="match status" value="1"/>
</dbReference>
<evidence type="ECO:0000256" key="1">
    <source>
        <dbReference type="SAM" id="SignalP"/>
    </source>
</evidence>
<dbReference type="EMBL" id="ANPE02000088">
    <property type="protein sequence ID" value="EMY35043.1"/>
    <property type="molecule type" value="Genomic_DNA"/>
</dbReference>
<dbReference type="SUPFAM" id="SSF56219">
    <property type="entry name" value="DNase I-like"/>
    <property type="match status" value="1"/>
</dbReference>
<reference evidence="3 4" key="1">
    <citation type="journal article" date="2013" name="Genome Announc.">
        <title>Draft Genome Sequence of Arthrobacter crystallopoietes Strain BAB-32, Revealing Genes for Bioremediation.</title>
        <authorList>
            <person name="Joshi M.N."/>
            <person name="Pandit A.S."/>
            <person name="Sharma A."/>
            <person name="Pandya R.V."/>
            <person name="Desai S.M."/>
            <person name="Saxena A.K."/>
            <person name="Bagatharia S.B."/>
        </authorList>
    </citation>
    <scope>NUCLEOTIDE SEQUENCE [LARGE SCALE GENOMIC DNA]</scope>
    <source>
        <strain evidence="3 4">BAB-32</strain>
    </source>
</reference>
<keyword evidence="3" id="KW-0269">Exonuclease</keyword>
<name>N1V9S7_9MICC</name>
<dbReference type="GO" id="GO:0016020">
    <property type="term" value="C:membrane"/>
    <property type="evidence" value="ECO:0007669"/>
    <property type="project" value="GOC"/>
</dbReference>
<keyword evidence="3" id="KW-0540">Nuclease</keyword>